<evidence type="ECO:0000256" key="1">
    <source>
        <dbReference type="ARBA" id="ARBA00004123"/>
    </source>
</evidence>
<dbReference type="OrthoDB" id="365981at2759"/>
<dbReference type="InterPro" id="IPR047088">
    <property type="entry name" value="ORC5_C"/>
</dbReference>
<organism evidence="7 8">
    <name type="scientific">Crepidotus variabilis</name>
    <dbReference type="NCBI Taxonomy" id="179855"/>
    <lineage>
        <taxon>Eukaryota</taxon>
        <taxon>Fungi</taxon>
        <taxon>Dikarya</taxon>
        <taxon>Basidiomycota</taxon>
        <taxon>Agaricomycotina</taxon>
        <taxon>Agaricomycetes</taxon>
        <taxon>Agaricomycetidae</taxon>
        <taxon>Agaricales</taxon>
        <taxon>Agaricineae</taxon>
        <taxon>Crepidotaceae</taxon>
        <taxon>Crepidotus</taxon>
    </lineage>
</organism>
<dbReference type="Pfam" id="PF14630">
    <property type="entry name" value="ORC5_C"/>
    <property type="match status" value="1"/>
</dbReference>
<gene>
    <name evidence="7" type="ORF">CPB83DRAFT_849129</name>
</gene>
<accession>A0A9P6JT20</accession>
<reference evidence="7" key="1">
    <citation type="submission" date="2020-11" db="EMBL/GenBank/DDBJ databases">
        <authorList>
            <consortium name="DOE Joint Genome Institute"/>
            <person name="Ahrendt S."/>
            <person name="Riley R."/>
            <person name="Andreopoulos W."/>
            <person name="Labutti K."/>
            <person name="Pangilinan J."/>
            <person name="Ruiz-Duenas F.J."/>
            <person name="Barrasa J.M."/>
            <person name="Sanchez-Garcia M."/>
            <person name="Camarero S."/>
            <person name="Miyauchi S."/>
            <person name="Serrano A."/>
            <person name="Linde D."/>
            <person name="Babiker R."/>
            <person name="Drula E."/>
            <person name="Ayuso-Fernandez I."/>
            <person name="Pacheco R."/>
            <person name="Padilla G."/>
            <person name="Ferreira P."/>
            <person name="Barriuso J."/>
            <person name="Kellner H."/>
            <person name="Castanera R."/>
            <person name="Alfaro M."/>
            <person name="Ramirez L."/>
            <person name="Pisabarro A.G."/>
            <person name="Kuo A."/>
            <person name="Tritt A."/>
            <person name="Lipzen A."/>
            <person name="He G."/>
            <person name="Yan M."/>
            <person name="Ng V."/>
            <person name="Cullen D."/>
            <person name="Martin F."/>
            <person name="Rosso M.-N."/>
            <person name="Henrissat B."/>
            <person name="Hibbett D."/>
            <person name="Martinez A.T."/>
            <person name="Grigoriev I.V."/>
        </authorList>
    </citation>
    <scope>NUCLEOTIDE SEQUENCE</scope>
    <source>
        <strain evidence="7">CBS 506.95</strain>
    </source>
</reference>
<evidence type="ECO:0000259" key="5">
    <source>
        <dbReference type="Pfam" id="PF14630"/>
    </source>
</evidence>
<evidence type="ECO:0000313" key="7">
    <source>
        <dbReference type="EMBL" id="KAF9531498.1"/>
    </source>
</evidence>
<dbReference type="GO" id="GO:0003688">
    <property type="term" value="F:DNA replication origin binding"/>
    <property type="evidence" value="ECO:0007669"/>
    <property type="project" value="TreeGrafter"/>
</dbReference>
<comment type="caution">
    <text evidence="7">The sequence shown here is derived from an EMBL/GenBank/DDBJ whole genome shotgun (WGS) entry which is preliminary data.</text>
</comment>
<protein>
    <submittedName>
        <fullName evidence="7">Origin recognition complex subunit 5 C-terminus-domain-containing protein</fullName>
    </submittedName>
</protein>
<evidence type="ECO:0000259" key="6">
    <source>
        <dbReference type="Pfam" id="PF21639"/>
    </source>
</evidence>
<dbReference type="Pfam" id="PF21639">
    <property type="entry name" value="ORC5_lid"/>
    <property type="match status" value="1"/>
</dbReference>
<evidence type="ECO:0000256" key="4">
    <source>
        <dbReference type="SAM" id="MobiDB-lite"/>
    </source>
</evidence>
<keyword evidence="2" id="KW-0235">DNA replication</keyword>
<dbReference type="GO" id="GO:0006270">
    <property type="term" value="P:DNA replication initiation"/>
    <property type="evidence" value="ECO:0007669"/>
    <property type="project" value="TreeGrafter"/>
</dbReference>
<feature type="region of interest" description="Disordered" evidence="4">
    <location>
        <begin position="427"/>
        <end position="448"/>
    </location>
</feature>
<dbReference type="AlphaFoldDB" id="A0A9P6JT20"/>
<evidence type="ECO:0000256" key="3">
    <source>
        <dbReference type="ARBA" id="ARBA00023242"/>
    </source>
</evidence>
<keyword evidence="8" id="KW-1185">Reference proteome</keyword>
<sequence length="560" mass="62693">MSASTTPGYEAFSEELGFLLSSTPPPFIYIQSFEALRTTFTVVDALLHDLSRRPTGVDQPSIHCATVDAASCFTPRLFYEGVIHSLIDWIPEWEDGCSIWMPEESTTVRWNENLDTFVHGLVSAQAYLRLRLSQTNSEKRKGKEPDTEVGRNQNVRLVIVIERAEKLKEDHPELLVPLTRLAELARIDLCVIFISQVGWEDVRPPFGASPDPYFVDVPSLTKENISKLLVTNYPSYASPNDNLLETPYHPALASLYPHFITMLCDVCYPFTHNPDELQYIAAARWPGFVKPLIDEYKQALHERRQEDNEVDLDSELPQINVSEDLRIRLIRYFNASFTTALETLLPRQSNAADWASANVPPDNLFSMARPDTGYQQQQPSAQEALAATSSQAGMRSLPRMSKFLLIASFLASTNPAKSDLRMFGRGLDEKKHRRRGARSSGKTKSGVASKIPQRLLGPIAFPLDRILAILGALLEENDVETRLVAREFVVPGEYTDMEIGRVGVYAAITELTSLGLMHRTSPADRLDGPPMFKAAISYDDALALAKELDIALNDLLWDPV</sequence>
<dbReference type="InterPro" id="IPR048866">
    <property type="entry name" value="ORC5_lid"/>
</dbReference>
<dbReference type="InterPro" id="IPR020796">
    <property type="entry name" value="ORC5"/>
</dbReference>
<dbReference type="Proteomes" id="UP000807306">
    <property type="component" value="Unassembled WGS sequence"/>
</dbReference>
<evidence type="ECO:0000313" key="8">
    <source>
        <dbReference type="Proteomes" id="UP000807306"/>
    </source>
</evidence>
<evidence type="ECO:0000256" key="2">
    <source>
        <dbReference type="ARBA" id="ARBA00022705"/>
    </source>
</evidence>
<dbReference type="EMBL" id="MU157835">
    <property type="protein sequence ID" value="KAF9531498.1"/>
    <property type="molecule type" value="Genomic_DNA"/>
</dbReference>
<feature type="domain" description="Origin recognition complex subunit 5 C-terminal" evidence="5">
    <location>
        <begin position="397"/>
        <end position="555"/>
    </location>
</feature>
<dbReference type="PANTHER" id="PTHR12705:SF0">
    <property type="entry name" value="ORIGIN RECOGNITION COMPLEX SUBUNIT 5"/>
    <property type="match status" value="1"/>
</dbReference>
<name>A0A9P6JT20_9AGAR</name>
<dbReference type="PANTHER" id="PTHR12705">
    <property type="entry name" value="ORIGIN RECOGNITION COMPLEX SUBUNIT 5"/>
    <property type="match status" value="1"/>
</dbReference>
<proteinExistence type="predicted"/>
<comment type="subcellular location">
    <subcellularLocation>
        <location evidence="1">Nucleus</location>
    </subcellularLocation>
</comment>
<keyword evidence="3" id="KW-0539">Nucleus</keyword>
<feature type="domain" description="ORC5 lid" evidence="6">
    <location>
        <begin position="256"/>
        <end position="295"/>
    </location>
</feature>
<dbReference type="GO" id="GO:0005664">
    <property type="term" value="C:nuclear origin of replication recognition complex"/>
    <property type="evidence" value="ECO:0007669"/>
    <property type="project" value="TreeGrafter"/>
</dbReference>